<name>A0A8S4H9B2_PLAVI</name>
<evidence type="ECO:0000313" key="2">
    <source>
        <dbReference type="Proteomes" id="UP000779233"/>
    </source>
</evidence>
<evidence type="ECO:0000313" key="1">
    <source>
        <dbReference type="EMBL" id="CAG9473047.1"/>
    </source>
</evidence>
<dbReference type="AlphaFoldDB" id="A0A8S4H9B2"/>
<dbReference type="InterPro" id="IPR008780">
    <property type="entry name" value="Plasmodium_Vir"/>
</dbReference>
<protein>
    <submittedName>
        <fullName evidence="1">(malaria parasite P. vivax) hypothetical protein</fullName>
    </submittedName>
</protein>
<dbReference type="Proteomes" id="UP000779233">
    <property type="component" value="Unassembled WGS sequence"/>
</dbReference>
<proteinExistence type="predicted"/>
<accession>A0A8S4H9B2</accession>
<dbReference type="Pfam" id="PF05795">
    <property type="entry name" value="Plasmodium_Vir"/>
    <property type="match status" value="1"/>
</dbReference>
<reference evidence="1" key="1">
    <citation type="submission" date="2021-09" db="EMBL/GenBank/DDBJ databases">
        <authorList>
            <consortium name="Pathogen Informatics"/>
        </authorList>
    </citation>
    <scope>NUCLEOTIDE SEQUENCE</scope>
    <source>
        <strain evidence="1">PvW1</strain>
    </source>
</reference>
<comment type="caution">
    <text evidence="1">The sequence shown here is derived from an EMBL/GenBank/DDBJ whole genome shotgun (WGS) entry which is preliminary data.</text>
</comment>
<sequence>MQAAITLSDLPSRKFDDLKKRINYNRLLSYQKPEQIENVRIWISDFLIEIDRYFSKKPVNELIKNHKDCIDFNYIINEITQKIYSLFNFMEGYTLTEKIKKWHEQFFTTNHDLPCKQVNKYFRHELKELYDLCEDRNFIIPNQANIINTPDCQEIISNMNNRKNTLINERDMLKRQYQSNFIRGISCDLSILDNQFPSITCSSFDEPALKTEEDSAEIYPANTEVSGEETETVSTSSSGKLMVETNGQLSMTGEGESGSGTPSNTLNLFALPILGVLGCSFLLYKFTPVGSLFRPRIKNKGIIPINKDDYAAKQLLSNIPNINDTYSENTQYKISYQTL</sequence>
<dbReference type="VEuPathDB" id="PlasmoDB:PVPAM_000012200"/>
<dbReference type="EMBL" id="CAJZCX010000004">
    <property type="protein sequence ID" value="CAG9473047.1"/>
    <property type="molecule type" value="Genomic_DNA"/>
</dbReference>
<gene>
    <name evidence="1" type="ORF">PVW1_120007900</name>
</gene>
<organism evidence="1 2">
    <name type="scientific">Plasmodium vivax</name>
    <name type="common">malaria parasite P. vivax</name>
    <dbReference type="NCBI Taxonomy" id="5855"/>
    <lineage>
        <taxon>Eukaryota</taxon>
        <taxon>Sar</taxon>
        <taxon>Alveolata</taxon>
        <taxon>Apicomplexa</taxon>
        <taxon>Aconoidasida</taxon>
        <taxon>Haemosporida</taxon>
        <taxon>Plasmodiidae</taxon>
        <taxon>Plasmodium</taxon>
        <taxon>Plasmodium (Plasmodium)</taxon>
    </lineage>
</organism>